<reference evidence="1" key="1">
    <citation type="journal article" date="2014" name="Int. J. Syst. Evol. Microbiol.">
        <title>Complete genome sequence of Corynebacterium casei LMG S-19264T (=DSM 44701T), isolated from a smear-ripened cheese.</title>
        <authorList>
            <consortium name="US DOE Joint Genome Institute (JGI-PGF)"/>
            <person name="Walter F."/>
            <person name="Albersmeier A."/>
            <person name="Kalinowski J."/>
            <person name="Ruckert C."/>
        </authorList>
    </citation>
    <scope>NUCLEOTIDE SEQUENCE</scope>
    <source>
        <strain evidence="1">VKM B-2748</strain>
    </source>
</reference>
<name>A0A9W6JMY6_9HYPH</name>
<dbReference type="Proteomes" id="UP001143309">
    <property type="component" value="Unassembled WGS sequence"/>
</dbReference>
<proteinExistence type="predicted"/>
<evidence type="ECO:0000313" key="2">
    <source>
        <dbReference type="Proteomes" id="UP001143309"/>
    </source>
</evidence>
<dbReference type="AlphaFoldDB" id="A0A9W6JMY6"/>
<sequence>MTAPPQAAVQVADFTLQLRRAEVGGGDLLVVLSTKRRFAMYRREFSRDVLFVADGRVGFYVHGTEALAEAIMAIADRGDYERVLLVGGSKAGFGALLVGGVAARMRPDRVIRVLAFQPRAWIWPYQRERRVPSYHRQHRRASKEPGLRADMRRFGDVRFVAELPNLVAQVVYPGRNAEDMEQALALDGPNVRHAAVPTAIHNAMGFLNLIRRPEEEVRAGVDRMFGGDAADDGLFADEAQRLTLVREILAAGALPTVDEHIDAAFDLSPRPAPPGWAGRVAWRRLRRRAAALLRRLRPYPRIRSPRGAPPSA</sequence>
<dbReference type="SUPFAM" id="SSF53474">
    <property type="entry name" value="alpha/beta-Hydrolases"/>
    <property type="match status" value="1"/>
</dbReference>
<dbReference type="Gene3D" id="3.40.50.1820">
    <property type="entry name" value="alpha/beta hydrolase"/>
    <property type="match status" value="1"/>
</dbReference>
<comment type="caution">
    <text evidence="1">The sequence shown here is derived from an EMBL/GenBank/DDBJ whole genome shotgun (WGS) entry which is preliminary data.</text>
</comment>
<protein>
    <recommendedName>
        <fullName evidence="3">Alpha/beta hydrolase</fullName>
    </recommendedName>
</protein>
<gene>
    <name evidence="1" type="ORF">GCM10008174_18880</name>
</gene>
<reference evidence="1" key="2">
    <citation type="submission" date="2023-01" db="EMBL/GenBank/DDBJ databases">
        <authorList>
            <person name="Sun Q."/>
            <person name="Evtushenko L."/>
        </authorList>
    </citation>
    <scope>NUCLEOTIDE SEQUENCE</scope>
    <source>
        <strain evidence="1">VKM B-2748</strain>
    </source>
</reference>
<evidence type="ECO:0000313" key="1">
    <source>
        <dbReference type="EMBL" id="GLK80147.1"/>
    </source>
</evidence>
<dbReference type="RefSeq" id="WP_271200618.1">
    <property type="nucleotide sequence ID" value="NZ_BSFL01000002.1"/>
</dbReference>
<dbReference type="EMBL" id="BSFL01000002">
    <property type="protein sequence ID" value="GLK80147.1"/>
    <property type="molecule type" value="Genomic_DNA"/>
</dbReference>
<dbReference type="InterPro" id="IPR029058">
    <property type="entry name" value="AB_hydrolase_fold"/>
</dbReference>
<evidence type="ECO:0008006" key="3">
    <source>
        <dbReference type="Google" id="ProtNLM"/>
    </source>
</evidence>
<organism evidence="1 2">
    <name type="scientific">Methylopila turkensis</name>
    <dbReference type="NCBI Taxonomy" id="1437816"/>
    <lineage>
        <taxon>Bacteria</taxon>
        <taxon>Pseudomonadati</taxon>
        <taxon>Pseudomonadota</taxon>
        <taxon>Alphaproteobacteria</taxon>
        <taxon>Hyphomicrobiales</taxon>
        <taxon>Methylopilaceae</taxon>
        <taxon>Methylopila</taxon>
    </lineage>
</organism>
<keyword evidence="2" id="KW-1185">Reference proteome</keyword>
<accession>A0A9W6JMY6</accession>